<dbReference type="PANTHER" id="PTHR23527:SF1">
    <property type="entry name" value="BLL3282 PROTEIN"/>
    <property type="match status" value="1"/>
</dbReference>
<reference evidence="7" key="1">
    <citation type="submission" date="2016-10" db="EMBL/GenBank/DDBJ databases">
        <authorList>
            <person name="Varghese N."/>
            <person name="Submissions S."/>
        </authorList>
    </citation>
    <scope>NUCLEOTIDE SEQUENCE [LARGE SCALE GENOMIC DNA]</scope>
    <source>
        <strain evidence="7">DSM 26894</strain>
    </source>
</reference>
<feature type="transmembrane region" description="Helical" evidence="4">
    <location>
        <begin position="291"/>
        <end position="310"/>
    </location>
</feature>
<proteinExistence type="predicted"/>
<feature type="transmembrane region" description="Helical" evidence="4">
    <location>
        <begin position="21"/>
        <end position="42"/>
    </location>
</feature>
<keyword evidence="1 4" id="KW-0812">Transmembrane</keyword>
<dbReference type="OrthoDB" id="7488909at2"/>
<dbReference type="EMBL" id="FOZW01000004">
    <property type="protein sequence ID" value="SFS74376.1"/>
    <property type="molecule type" value="Genomic_DNA"/>
</dbReference>
<feature type="transmembrane region" description="Helical" evidence="4">
    <location>
        <begin position="93"/>
        <end position="118"/>
    </location>
</feature>
<evidence type="ECO:0000259" key="5">
    <source>
        <dbReference type="PROSITE" id="PS50850"/>
    </source>
</evidence>
<dbReference type="PROSITE" id="PS50850">
    <property type="entry name" value="MFS"/>
    <property type="match status" value="1"/>
</dbReference>
<dbReference type="STRING" id="311180.SAMN04488050_104253"/>
<evidence type="ECO:0000313" key="7">
    <source>
        <dbReference type="Proteomes" id="UP000199392"/>
    </source>
</evidence>
<feature type="transmembrane region" description="Helical" evidence="4">
    <location>
        <begin position="352"/>
        <end position="374"/>
    </location>
</feature>
<evidence type="ECO:0000256" key="4">
    <source>
        <dbReference type="SAM" id="Phobius"/>
    </source>
</evidence>
<dbReference type="PANTHER" id="PTHR23527">
    <property type="entry name" value="BLL3282 PROTEIN"/>
    <property type="match status" value="1"/>
</dbReference>
<accession>A0A1I6SBQ1</accession>
<feature type="transmembrane region" description="Helical" evidence="4">
    <location>
        <begin position="62"/>
        <end position="81"/>
    </location>
</feature>
<evidence type="ECO:0000256" key="1">
    <source>
        <dbReference type="ARBA" id="ARBA00022692"/>
    </source>
</evidence>
<keyword evidence="3 4" id="KW-0472">Membrane</keyword>
<feature type="transmembrane region" description="Helical" evidence="4">
    <location>
        <begin position="171"/>
        <end position="193"/>
    </location>
</feature>
<dbReference type="InterPro" id="IPR020846">
    <property type="entry name" value="MFS_dom"/>
</dbReference>
<evidence type="ECO:0000256" key="3">
    <source>
        <dbReference type="ARBA" id="ARBA00023136"/>
    </source>
</evidence>
<keyword evidence="2 4" id="KW-1133">Transmembrane helix</keyword>
<dbReference type="RefSeq" id="WP_092423756.1">
    <property type="nucleotide sequence ID" value="NZ_FNCL01000004.1"/>
</dbReference>
<keyword evidence="7" id="KW-1185">Reference proteome</keyword>
<feature type="transmembrane region" description="Helical" evidence="4">
    <location>
        <begin position="229"/>
        <end position="252"/>
    </location>
</feature>
<dbReference type="InterPro" id="IPR052952">
    <property type="entry name" value="MFS-Transporter"/>
</dbReference>
<dbReference type="Gene3D" id="1.20.1250.20">
    <property type="entry name" value="MFS general substrate transporter like domains"/>
    <property type="match status" value="2"/>
</dbReference>
<dbReference type="Proteomes" id="UP000199392">
    <property type="component" value="Unassembled WGS sequence"/>
</dbReference>
<dbReference type="InterPro" id="IPR036259">
    <property type="entry name" value="MFS_trans_sf"/>
</dbReference>
<dbReference type="InterPro" id="IPR011701">
    <property type="entry name" value="MFS"/>
</dbReference>
<gene>
    <name evidence="6" type="ORF">SAMN04488050_104253</name>
</gene>
<sequence>MSDSLSTQGAPAAPSLWIKPLAIMTLVQVAATCSILALTALAPEAAASLGIGAHWIGYQISLIYFAGMFASGFAGAVVETLRAERVIRLELAIFVLGLLLLASGLPVLMVVASLLFGIGYGLNNPASSDILHRSAPRARQSLVFSIKQSGVPLGAVVANVLLPSLAVAIGVGWQGALVAAAVPAALLLFWSLLVDRPEPVQRGAASEGIWRRMIREQAAILSNPRLRTLAILGCLYSALQLIATAFIVVMLVAHGWTLVAAGSVAAASQMLGAIGRVAWGVAADRLGGFRTLCIIGLIAGCILFSLNWIGGFPAPLQVALLVGLGGVASGWNGVFLAAAARTAPKGKVGANTGALLVYTFIGVIIGPSCFAFIYGLVGDYGLGFTLFSSVGFLGAALSWGQMRAQRRDVARA</sequence>
<feature type="domain" description="Major facilitator superfamily (MFS) profile" evidence="5">
    <location>
        <begin position="20"/>
        <end position="406"/>
    </location>
</feature>
<name>A0A1I6SBQ1_9RHOB</name>
<dbReference type="Pfam" id="PF07690">
    <property type="entry name" value="MFS_1"/>
    <property type="match status" value="1"/>
</dbReference>
<feature type="transmembrane region" description="Helical" evidence="4">
    <location>
        <begin position="380"/>
        <end position="399"/>
    </location>
</feature>
<evidence type="ECO:0000313" key="6">
    <source>
        <dbReference type="EMBL" id="SFS74376.1"/>
    </source>
</evidence>
<protein>
    <submittedName>
        <fullName evidence="6">Cyanate permease</fullName>
    </submittedName>
</protein>
<evidence type="ECO:0000256" key="2">
    <source>
        <dbReference type="ARBA" id="ARBA00022989"/>
    </source>
</evidence>
<feature type="transmembrane region" description="Helical" evidence="4">
    <location>
        <begin position="258"/>
        <end position="279"/>
    </location>
</feature>
<organism evidence="6 7">
    <name type="scientific">Alloyangia pacifica</name>
    <dbReference type="NCBI Taxonomy" id="311180"/>
    <lineage>
        <taxon>Bacteria</taxon>
        <taxon>Pseudomonadati</taxon>
        <taxon>Pseudomonadota</taxon>
        <taxon>Alphaproteobacteria</taxon>
        <taxon>Rhodobacterales</taxon>
        <taxon>Roseobacteraceae</taxon>
        <taxon>Alloyangia</taxon>
    </lineage>
</organism>
<dbReference type="GO" id="GO:0022857">
    <property type="term" value="F:transmembrane transporter activity"/>
    <property type="evidence" value="ECO:0007669"/>
    <property type="project" value="InterPro"/>
</dbReference>
<dbReference type="SUPFAM" id="SSF103473">
    <property type="entry name" value="MFS general substrate transporter"/>
    <property type="match status" value="1"/>
</dbReference>
<feature type="transmembrane region" description="Helical" evidence="4">
    <location>
        <begin position="316"/>
        <end position="340"/>
    </location>
</feature>
<dbReference type="AlphaFoldDB" id="A0A1I6SBQ1"/>